<evidence type="ECO:0000313" key="4">
    <source>
        <dbReference type="Proteomes" id="UP000321393"/>
    </source>
</evidence>
<sequence length="112" mass="12488">MKDLGVADIILGVKIRKNENDLSLCQSHYVEKILKKFDSFDVSPIRTPHDASKHKNKGDNVSQPEYTKIIPPGHSTAFGVHESLERSPAVVDPCARPFIRRLFRNAVGAPLL</sequence>
<evidence type="ECO:0000256" key="1">
    <source>
        <dbReference type="SAM" id="MobiDB-lite"/>
    </source>
</evidence>
<comment type="caution">
    <text evidence="2">The sequence shown here is derived from an EMBL/GenBank/DDBJ whole genome shotgun (WGS) entry which is preliminary data.</text>
</comment>
<evidence type="ECO:0000313" key="2">
    <source>
        <dbReference type="EMBL" id="KAA0059862.1"/>
    </source>
</evidence>
<proteinExistence type="predicted"/>
<reference evidence="4 5" key="1">
    <citation type="submission" date="2019-08" db="EMBL/GenBank/DDBJ databases">
        <title>Draft genome sequences of two oriental melons (Cucumis melo L. var makuwa).</title>
        <authorList>
            <person name="Kwon S.-Y."/>
        </authorList>
    </citation>
    <scope>NUCLEOTIDE SEQUENCE [LARGE SCALE GENOMIC DNA]</scope>
    <source>
        <strain evidence="5">cv. Chang Bougi</strain>
        <strain evidence="4">cv. SW 3</strain>
        <tissue evidence="2">Leaf</tissue>
    </source>
</reference>
<accession>A0A5A7UVF7</accession>
<feature type="region of interest" description="Disordered" evidence="1">
    <location>
        <begin position="46"/>
        <end position="70"/>
    </location>
</feature>
<evidence type="ECO:0000313" key="5">
    <source>
        <dbReference type="Proteomes" id="UP000321947"/>
    </source>
</evidence>
<dbReference type="AlphaFoldDB" id="A0A5A7UVF7"/>
<dbReference type="Proteomes" id="UP000321947">
    <property type="component" value="Unassembled WGS sequence"/>
</dbReference>
<dbReference type="OrthoDB" id="3344688at2759"/>
<dbReference type="EMBL" id="SSTE01005892">
    <property type="protein sequence ID" value="KAA0059862.1"/>
    <property type="molecule type" value="Genomic_DNA"/>
</dbReference>
<dbReference type="Proteomes" id="UP000321393">
    <property type="component" value="Unassembled WGS sequence"/>
</dbReference>
<evidence type="ECO:0000313" key="3">
    <source>
        <dbReference type="EMBL" id="TYK24815.1"/>
    </source>
</evidence>
<name>A0A5A7UVF7_CUCMM</name>
<protein>
    <submittedName>
        <fullName evidence="2">Retrovirus-related Pol polyprotein from transposon TNT 1-94</fullName>
    </submittedName>
</protein>
<organism evidence="2 4">
    <name type="scientific">Cucumis melo var. makuwa</name>
    <name type="common">Oriental melon</name>
    <dbReference type="NCBI Taxonomy" id="1194695"/>
    <lineage>
        <taxon>Eukaryota</taxon>
        <taxon>Viridiplantae</taxon>
        <taxon>Streptophyta</taxon>
        <taxon>Embryophyta</taxon>
        <taxon>Tracheophyta</taxon>
        <taxon>Spermatophyta</taxon>
        <taxon>Magnoliopsida</taxon>
        <taxon>eudicotyledons</taxon>
        <taxon>Gunneridae</taxon>
        <taxon>Pentapetalae</taxon>
        <taxon>rosids</taxon>
        <taxon>fabids</taxon>
        <taxon>Cucurbitales</taxon>
        <taxon>Cucurbitaceae</taxon>
        <taxon>Benincaseae</taxon>
        <taxon>Cucumis</taxon>
    </lineage>
</organism>
<dbReference type="EMBL" id="SSTD01003836">
    <property type="protein sequence ID" value="TYK24815.1"/>
    <property type="molecule type" value="Genomic_DNA"/>
</dbReference>
<gene>
    <name evidence="3" type="ORF">E5676_scaffold184G00650</name>
    <name evidence="2" type="ORF">E6C27_scaffold108G001470</name>
</gene>